<dbReference type="EMBL" id="APEZ01000077">
    <property type="protein sequence ID" value="EMH64523.1"/>
    <property type="molecule type" value="Genomic_DNA"/>
</dbReference>
<organism evidence="1 2">
    <name type="scientific">Helicobacter pylori HP260AFii</name>
    <dbReference type="NCBI Taxonomy" id="1159077"/>
    <lineage>
        <taxon>Bacteria</taxon>
        <taxon>Pseudomonadati</taxon>
        <taxon>Campylobacterota</taxon>
        <taxon>Epsilonproteobacteria</taxon>
        <taxon>Campylobacterales</taxon>
        <taxon>Helicobacteraceae</taxon>
        <taxon>Helicobacter</taxon>
    </lineage>
</organism>
<evidence type="ECO:0000313" key="2">
    <source>
        <dbReference type="Proteomes" id="UP000011945"/>
    </source>
</evidence>
<name>A0ABC9S7F5_HELPX</name>
<dbReference type="Proteomes" id="UP000011945">
    <property type="component" value="Unassembled WGS sequence"/>
</dbReference>
<proteinExistence type="predicted"/>
<dbReference type="AlphaFoldDB" id="A0ABC9S7F5"/>
<sequence length="152" mass="18148">MEFVSEKEILKVQEKVAQVDFSMQVNKMIEYNKLDKDDVMACMQQYKNFLVLQMVYKDVDFVPNGMIDEAWHQHILDTAKYREDCNMLFGRFLEHYPYFGLRGKEDENRWNKASDSSERVYEHHFKTKLYGMSDQNPCRSRSCWSGGDDDKD</sequence>
<gene>
    <name evidence="1" type="ORF">HMPREF1449_01610</name>
</gene>
<dbReference type="RefSeq" id="WP_001952510.1">
    <property type="nucleotide sequence ID" value="NZ_KB642496.1"/>
</dbReference>
<accession>A0ABC9S7F5</accession>
<protein>
    <submittedName>
        <fullName evidence="1">Uncharacterized protein</fullName>
    </submittedName>
</protein>
<comment type="caution">
    <text evidence="1">The sequence shown here is derived from an EMBL/GenBank/DDBJ whole genome shotgun (WGS) entry which is preliminary data.</text>
</comment>
<evidence type="ECO:0000313" key="1">
    <source>
        <dbReference type="EMBL" id="EMH64523.1"/>
    </source>
</evidence>
<reference evidence="1 2" key="1">
    <citation type="submission" date="2012-12" db="EMBL/GenBank/DDBJ databases">
        <authorList>
            <person name="Weinstock G."/>
            <person name="Sodergren E."/>
            <person name="Lobos E.A."/>
            <person name="Fulton L."/>
            <person name="Fulton R."/>
            <person name="Courtney L."/>
            <person name="Fronick C."/>
            <person name="O'Laughlin M."/>
            <person name="Godfrey J."/>
            <person name="Wilson R.M."/>
            <person name="Miner T."/>
            <person name="Farmer C."/>
            <person name="Delehaunty K."/>
            <person name="Cordes M."/>
            <person name="Minx P."/>
            <person name="Tomlinson C."/>
            <person name="Chen J."/>
            <person name="Wollam A."/>
            <person name="Pepin K.H."/>
            <person name="Bhonagiri V."/>
            <person name="Zhang X."/>
            <person name="Suruliraj S."/>
            <person name="Antonio M."/>
            <person name="Secka O."/>
            <person name="Thomas J."/>
            <person name="Warren W."/>
            <person name="Mitreva M."/>
            <person name="Mardis E.R."/>
            <person name="Wilson R.K."/>
        </authorList>
    </citation>
    <scope>NUCLEOTIDE SEQUENCE [LARGE SCALE GENOMIC DNA]</scope>
    <source>
        <strain evidence="1 2">HP260AFii</strain>
    </source>
</reference>